<evidence type="ECO:0000256" key="4">
    <source>
        <dbReference type="ARBA" id="ARBA00023242"/>
    </source>
</evidence>
<feature type="compositionally biased region" description="Acidic residues" evidence="6">
    <location>
        <begin position="106"/>
        <end position="116"/>
    </location>
</feature>
<evidence type="ECO:0000313" key="8">
    <source>
        <dbReference type="Proteomes" id="UP001444071"/>
    </source>
</evidence>
<organism evidence="7 8">
    <name type="scientific">Xenotaenia resolanae</name>
    <dbReference type="NCBI Taxonomy" id="208358"/>
    <lineage>
        <taxon>Eukaryota</taxon>
        <taxon>Metazoa</taxon>
        <taxon>Chordata</taxon>
        <taxon>Craniata</taxon>
        <taxon>Vertebrata</taxon>
        <taxon>Euteleostomi</taxon>
        <taxon>Actinopterygii</taxon>
        <taxon>Neopterygii</taxon>
        <taxon>Teleostei</taxon>
        <taxon>Neoteleostei</taxon>
        <taxon>Acanthomorphata</taxon>
        <taxon>Ovalentaria</taxon>
        <taxon>Atherinomorphae</taxon>
        <taxon>Cyprinodontiformes</taxon>
        <taxon>Goodeidae</taxon>
        <taxon>Xenotaenia</taxon>
    </lineage>
</organism>
<evidence type="ECO:0000256" key="2">
    <source>
        <dbReference type="ARBA" id="ARBA00022499"/>
    </source>
</evidence>
<evidence type="ECO:0000256" key="1">
    <source>
        <dbReference type="ARBA" id="ARBA00004123"/>
    </source>
</evidence>
<accession>A0ABV0VSF4</accession>
<keyword evidence="2" id="KW-1017">Isopeptide bond</keyword>
<feature type="non-terminal residue" evidence="7">
    <location>
        <position position="1"/>
    </location>
</feature>
<dbReference type="PANTHER" id="PTHR32086:SF0">
    <property type="entry name" value="FANCONI ANEMIA GROUP D2 PROTEIN"/>
    <property type="match status" value="1"/>
</dbReference>
<dbReference type="EMBL" id="JAHRIM010002663">
    <property type="protein sequence ID" value="MEQ2259207.1"/>
    <property type="molecule type" value="Genomic_DNA"/>
</dbReference>
<comment type="similarity">
    <text evidence="5">Belongs to the Fanconi anemia protein FANCD2 family.</text>
</comment>
<name>A0ABV0VSF4_9TELE</name>
<evidence type="ECO:0000256" key="6">
    <source>
        <dbReference type="SAM" id="MobiDB-lite"/>
    </source>
</evidence>
<proteinExistence type="inferred from homology"/>
<dbReference type="PANTHER" id="PTHR32086">
    <property type="entry name" value="FANCONI ANEMIA GROUP D2 PROTEIN"/>
    <property type="match status" value="1"/>
</dbReference>
<comment type="subcellular location">
    <subcellularLocation>
        <location evidence="1">Nucleus</location>
    </subcellularLocation>
</comment>
<gene>
    <name evidence="7" type="primary">FANCD2</name>
    <name evidence="7" type="ORF">XENORESO_008370</name>
</gene>
<reference evidence="7 8" key="1">
    <citation type="submission" date="2021-06" db="EMBL/GenBank/DDBJ databases">
        <authorList>
            <person name="Palmer J.M."/>
        </authorList>
    </citation>
    <scope>NUCLEOTIDE SEQUENCE [LARGE SCALE GENOMIC DNA]</scope>
    <source>
        <strain evidence="7 8">XR_2019</strain>
        <tissue evidence="7">Muscle</tissue>
    </source>
</reference>
<keyword evidence="4" id="KW-0539">Nucleus</keyword>
<dbReference type="Proteomes" id="UP001444071">
    <property type="component" value="Unassembled WGS sequence"/>
</dbReference>
<dbReference type="Pfam" id="PF14631">
    <property type="entry name" value="FancD2"/>
    <property type="match status" value="1"/>
</dbReference>
<feature type="region of interest" description="Disordered" evidence="6">
    <location>
        <begin position="76"/>
        <end position="132"/>
    </location>
</feature>
<keyword evidence="3" id="KW-0832">Ubl conjugation</keyword>
<evidence type="ECO:0000313" key="7">
    <source>
        <dbReference type="EMBL" id="MEQ2259207.1"/>
    </source>
</evidence>
<evidence type="ECO:0000256" key="3">
    <source>
        <dbReference type="ARBA" id="ARBA00022843"/>
    </source>
</evidence>
<sequence length="132" mass="15081">EDVQSLLKTFQLSTRQLHHMCGHSKIHQDTSLTNHVPAVKKSLELFVYRVKAMLTLNNCQEAFWMGNLKNRNLKGEEILSQRSQGSDDDDEEEEGNRGLPLPREQSDDEGQESDSEETTKNTRMDDSSEDSD</sequence>
<feature type="compositionally biased region" description="Basic and acidic residues" evidence="6">
    <location>
        <begin position="117"/>
        <end position="126"/>
    </location>
</feature>
<evidence type="ECO:0000256" key="5">
    <source>
        <dbReference type="ARBA" id="ARBA00093456"/>
    </source>
</evidence>
<keyword evidence="8" id="KW-1185">Reference proteome</keyword>
<comment type="caution">
    <text evidence="7">The sequence shown here is derived from an EMBL/GenBank/DDBJ whole genome shotgun (WGS) entry which is preliminary data.</text>
</comment>
<dbReference type="InterPro" id="IPR029448">
    <property type="entry name" value="FANCD2"/>
</dbReference>
<protein>
    <submittedName>
        <fullName evidence="7">Fanconi anemia group D2 protein</fullName>
    </submittedName>
</protein>